<dbReference type="GO" id="GO:0006508">
    <property type="term" value="P:proteolysis"/>
    <property type="evidence" value="ECO:0007669"/>
    <property type="project" value="InterPro"/>
</dbReference>
<comment type="caution">
    <text evidence="3">The sequence shown here is derived from an EMBL/GenBank/DDBJ whole genome shotgun (WGS) entry which is preliminary data.</text>
</comment>
<dbReference type="Gene3D" id="2.20.100.10">
    <property type="entry name" value="Thrombospondin type-1 (TSP1) repeat"/>
    <property type="match status" value="1"/>
</dbReference>
<dbReference type="InterPro" id="IPR051487">
    <property type="entry name" value="Ser/Thr_Proteases_Immune/Dev"/>
</dbReference>
<protein>
    <submittedName>
        <fullName evidence="3">Uncharacterized protein</fullName>
    </submittedName>
</protein>
<dbReference type="PROSITE" id="PS00134">
    <property type="entry name" value="TRYPSIN_HIS"/>
    <property type="match status" value="1"/>
</dbReference>
<dbReference type="InterPro" id="IPR000884">
    <property type="entry name" value="TSP1_rpt"/>
</dbReference>
<keyword evidence="1" id="KW-1015">Disulfide bond</keyword>
<evidence type="ECO:0000313" key="4">
    <source>
        <dbReference type="Proteomes" id="UP000749559"/>
    </source>
</evidence>
<proteinExistence type="inferred from homology"/>
<dbReference type="SUPFAM" id="SSF50494">
    <property type="entry name" value="Trypsin-like serine proteases"/>
    <property type="match status" value="1"/>
</dbReference>
<dbReference type="Gene3D" id="2.40.10.10">
    <property type="entry name" value="Trypsin-like serine proteases"/>
    <property type="match status" value="1"/>
</dbReference>
<dbReference type="GO" id="GO:0004252">
    <property type="term" value="F:serine-type endopeptidase activity"/>
    <property type="evidence" value="ECO:0007669"/>
    <property type="project" value="InterPro"/>
</dbReference>
<keyword evidence="4" id="KW-1185">Reference proteome</keyword>
<dbReference type="FunFam" id="2.40.10.10:FF:000068">
    <property type="entry name" value="transmembrane protease serine 2"/>
    <property type="match status" value="1"/>
</dbReference>
<dbReference type="AlphaFoldDB" id="A0A8J1XY42"/>
<accession>A0A8J1XY42</accession>
<dbReference type="PROSITE" id="PS00135">
    <property type="entry name" value="TRYPSIN_SER"/>
    <property type="match status" value="1"/>
</dbReference>
<dbReference type="SUPFAM" id="SSF82895">
    <property type="entry name" value="TSP-1 type 1 repeat"/>
    <property type="match status" value="1"/>
</dbReference>
<dbReference type="CDD" id="cd00190">
    <property type="entry name" value="Tryp_SPc"/>
    <property type="match status" value="1"/>
</dbReference>
<dbReference type="InterPro" id="IPR036383">
    <property type="entry name" value="TSP1_rpt_sf"/>
</dbReference>
<dbReference type="PROSITE" id="PS50092">
    <property type="entry name" value="TSP1"/>
    <property type="match status" value="1"/>
</dbReference>
<dbReference type="InterPro" id="IPR043504">
    <property type="entry name" value="Peptidase_S1_PA_chymotrypsin"/>
</dbReference>
<dbReference type="PANTHER" id="PTHR24256">
    <property type="entry name" value="TRYPTASE-RELATED"/>
    <property type="match status" value="1"/>
</dbReference>
<name>A0A8J1XY42_OWEFU</name>
<dbReference type="EMBL" id="CAIIXF020000008">
    <property type="protein sequence ID" value="CAH1790894.1"/>
    <property type="molecule type" value="Genomic_DNA"/>
</dbReference>
<dbReference type="PRINTS" id="PR00722">
    <property type="entry name" value="CHYMOTRYPSIN"/>
</dbReference>
<sequence>MDRYTICLMTTAWLVGLAISKEDSRTRCKNGNLKYINKTCEIRKCPNTYKCSRSSSELYACCQYTLPKDCTPFMSTDPYVPLACKGRKAQSCPVGYTCNVDKKRRFSVCCKDATCVDIDGTLRKVTDEPWISPYDKCNTCTCYEGGDIKCTKLKKCATCRVPVPGDPGKFKKKKSGYQFWDGCRNCTCISKKVTKCNEPCDRGNIGNASDYSPCLDGDVCTRQARVSQCYDDEEVSYLKSRADQSPCIENIVFFKNCNEDKCPHPGLPLLPLRAHSRIIGGSVVRPEHRWPWMVYLDGLGCGAALISPRHVLTAAHCVEFKKHILVRAGKHDLSMIEENEQQRTASRKSKDIKIHPDYENGEVENDIAVLVIDPPFELNDHIQPVLLPTYSEMTYETTKQMKCLIMGWGSVNTINYMESNLLIQAFVKPQPCQLPPEELSWVVNETMFCAHKEGRDACFGDSGGPLICSGDGYFRQYGIISWGPPDDCGLMSGVYTKVAHYVDWINSIISQEGGWGEFSSWTKCDGCPEEGRRSRVRVCTNPEPVGNGTCADPQGKIHIAKGSGYMADVVTEPCLCET</sequence>
<evidence type="ECO:0000256" key="1">
    <source>
        <dbReference type="ARBA" id="ARBA00023157"/>
    </source>
</evidence>
<dbReference type="InterPro" id="IPR001314">
    <property type="entry name" value="Peptidase_S1A"/>
</dbReference>
<dbReference type="SMART" id="SM00020">
    <property type="entry name" value="Tryp_SPc"/>
    <property type="match status" value="1"/>
</dbReference>
<organism evidence="3 4">
    <name type="scientific">Owenia fusiformis</name>
    <name type="common">Polychaete worm</name>
    <dbReference type="NCBI Taxonomy" id="6347"/>
    <lineage>
        <taxon>Eukaryota</taxon>
        <taxon>Metazoa</taxon>
        <taxon>Spiralia</taxon>
        <taxon>Lophotrochozoa</taxon>
        <taxon>Annelida</taxon>
        <taxon>Polychaeta</taxon>
        <taxon>Sedentaria</taxon>
        <taxon>Canalipalpata</taxon>
        <taxon>Sabellida</taxon>
        <taxon>Oweniida</taxon>
        <taxon>Oweniidae</taxon>
        <taxon>Owenia</taxon>
    </lineage>
</organism>
<dbReference type="InterPro" id="IPR001254">
    <property type="entry name" value="Trypsin_dom"/>
</dbReference>
<dbReference type="Pfam" id="PF00089">
    <property type="entry name" value="Trypsin"/>
    <property type="match status" value="1"/>
</dbReference>
<evidence type="ECO:0000256" key="2">
    <source>
        <dbReference type="ARBA" id="ARBA00024195"/>
    </source>
</evidence>
<gene>
    <name evidence="3" type="ORF">OFUS_LOCUS16049</name>
</gene>
<dbReference type="Proteomes" id="UP000749559">
    <property type="component" value="Unassembled WGS sequence"/>
</dbReference>
<dbReference type="PROSITE" id="PS50240">
    <property type="entry name" value="TRYPSIN_DOM"/>
    <property type="match status" value="1"/>
</dbReference>
<dbReference type="OrthoDB" id="10051896at2759"/>
<dbReference type="InterPro" id="IPR009003">
    <property type="entry name" value="Peptidase_S1_PA"/>
</dbReference>
<dbReference type="InterPro" id="IPR033116">
    <property type="entry name" value="TRYPSIN_SER"/>
</dbReference>
<evidence type="ECO:0000313" key="3">
    <source>
        <dbReference type="EMBL" id="CAH1790894.1"/>
    </source>
</evidence>
<comment type="similarity">
    <text evidence="2">Belongs to the peptidase S1 family. CLIP subfamily.</text>
</comment>
<reference evidence="3" key="1">
    <citation type="submission" date="2022-03" db="EMBL/GenBank/DDBJ databases">
        <authorList>
            <person name="Martin C."/>
        </authorList>
    </citation>
    <scope>NUCLEOTIDE SEQUENCE</scope>
</reference>
<dbReference type="InterPro" id="IPR018114">
    <property type="entry name" value="TRYPSIN_HIS"/>
</dbReference>